<feature type="signal peptide" evidence="2">
    <location>
        <begin position="1"/>
        <end position="19"/>
    </location>
</feature>
<dbReference type="AlphaFoldDB" id="A0A8J2P526"/>
<comment type="caution">
    <text evidence="3">The sequence shown here is derived from an EMBL/GenBank/DDBJ whole genome shotgun (WGS) entry which is preliminary data.</text>
</comment>
<evidence type="ECO:0000256" key="2">
    <source>
        <dbReference type="SAM" id="SignalP"/>
    </source>
</evidence>
<keyword evidence="2" id="KW-0732">Signal</keyword>
<dbReference type="EMBL" id="CAJVCH010209519">
    <property type="protein sequence ID" value="CAG7731284.1"/>
    <property type="molecule type" value="Genomic_DNA"/>
</dbReference>
<sequence>MKSWRVLWLFSFAIALCFGEEAASPAEAEIKFVDLAVESPSDVLKREAVADALQLEPTANHLANTPEELEFDVVDVDRDTRGTRKSRKKLRHQKRKRRYKPHPRRRHPDDSDSDSSSSSSESSASSSSESSSSSTSESLSESDSGTVDSSDSSSGSKSKSRERKHRKKSKKKSKKKKKKDKKNSKSKSNESGAVRLGRFGLKRRFFREQRPINNRQLRGLGSMILSNQTRVHNDTIETTMNKVN</sequence>
<feature type="compositionally biased region" description="Low complexity" evidence="1">
    <location>
        <begin position="114"/>
        <end position="157"/>
    </location>
</feature>
<evidence type="ECO:0000256" key="1">
    <source>
        <dbReference type="SAM" id="MobiDB-lite"/>
    </source>
</evidence>
<gene>
    <name evidence="3" type="ORF">AFUS01_LOCUS19887</name>
</gene>
<proteinExistence type="predicted"/>
<evidence type="ECO:0000313" key="3">
    <source>
        <dbReference type="EMBL" id="CAG7731284.1"/>
    </source>
</evidence>
<evidence type="ECO:0000313" key="4">
    <source>
        <dbReference type="Proteomes" id="UP000708208"/>
    </source>
</evidence>
<feature type="chain" id="PRO_5035178351" evidence="2">
    <location>
        <begin position="20"/>
        <end position="244"/>
    </location>
</feature>
<organism evidence="3 4">
    <name type="scientific">Allacma fusca</name>
    <dbReference type="NCBI Taxonomy" id="39272"/>
    <lineage>
        <taxon>Eukaryota</taxon>
        <taxon>Metazoa</taxon>
        <taxon>Ecdysozoa</taxon>
        <taxon>Arthropoda</taxon>
        <taxon>Hexapoda</taxon>
        <taxon>Collembola</taxon>
        <taxon>Symphypleona</taxon>
        <taxon>Sminthuridae</taxon>
        <taxon>Allacma</taxon>
    </lineage>
</organism>
<keyword evidence="4" id="KW-1185">Reference proteome</keyword>
<feature type="compositionally biased region" description="Basic residues" evidence="1">
    <location>
        <begin position="158"/>
        <end position="185"/>
    </location>
</feature>
<feature type="region of interest" description="Disordered" evidence="1">
    <location>
        <begin position="80"/>
        <end position="195"/>
    </location>
</feature>
<accession>A0A8J2P526</accession>
<dbReference type="Proteomes" id="UP000708208">
    <property type="component" value="Unassembled WGS sequence"/>
</dbReference>
<name>A0A8J2P526_9HEXA</name>
<reference evidence="3" key="1">
    <citation type="submission" date="2021-06" db="EMBL/GenBank/DDBJ databases">
        <authorList>
            <person name="Hodson N. C."/>
            <person name="Mongue J. A."/>
            <person name="Jaron S. K."/>
        </authorList>
    </citation>
    <scope>NUCLEOTIDE SEQUENCE</scope>
</reference>
<feature type="compositionally biased region" description="Basic residues" evidence="1">
    <location>
        <begin position="83"/>
        <end position="106"/>
    </location>
</feature>
<protein>
    <submittedName>
        <fullName evidence="3">Uncharacterized protein</fullName>
    </submittedName>
</protein>